<dbReference type="EMBL" id="JACHGB010000002">
    <property type="protein sequence ID" value="MBB5270994.1"/>
    <property type="molecule type" value="Genomic_DNA"/>
</dbReference>
<dbReference type="InterPro" id="IPR009057">
    <property type="entry name" value="Homeodomain-like_sf"/>
</dbReference>
<dbReference type="Pfam" id="PF00440">
    <property type="entry name" value="TetR_N"/>
    <property type="match status" value="1"/>
</dbReference>
<organism evidence="4 5">
    <name type="scientific">Quisquiliibacterium transsilvanicum</name>
    <dbReference type="NCBI Taxonomy" id="1549638"/>
    <lineage>
        <taxon>Bacteria</taxon>
        <taxon>Pseudomonadati</taxon>
        <taxon>Pseudomonadota</taxon>
        <taxon>Betaproteobacteria</taxon>
        <taxon>Burkholderiales</taxon>
        <taxon>Burkholderiaceae</taxon>
        <taxon>Quisquiliibacterium</taxon>
    </lineage>
</organism>
<dbReference type="PROSITE" id="PS50977">
    <property type="entry name" value="HTH_TETR_2"/>
    <property type="match status" value="1"/>
</dbReference>
<evidence type="ECO:0000313" key="5">
    <source>
        <dbReference type="Proteomes" id="UP000532440"/>
    </source>
</evidence>
<dbReference type="InterPro" id="IPR041474">
    <property type="entry name" value="NicS_C"/>
</dbReference>
<feature type="DNA-binding region" description="H-T-H motif" evidence="2">
    <location>
        <begin position="32"/>
        <end position="51"/>
    </location>
</feature>
<feature type="domain" description="HTH tetR-type" evidence="3">
    <location>
        <begin position="9"/>
        <end position="69"/>
    </location>
</feature>
<accession>A0A7W8HF71</accession>
<keyword evidence="1 2" id="KW-0238">DNA-binding</keyword>
<name>A0A7W8HF71_9BURK</name>
<protein>
    <submittedName>
        <fullName evidence="4">AcrR family transcriptional regulator</fullName>
    </submittedName>
</protein>
<dbReference type="Proteomes" id="UP000532440">
    <property type="component" value="Unassembled WGS sequence"/>
</dbReference>
<dbReference type="InterPro" id="IPR050109">
    <property type="entry name" value="HTH-type_TetR-like_transc_reg"/>
</dbReference>
<dbReference type="SUPFAM" id="SSF48498">
    <property type="entry name" value="Tetracyclin repressor-like, C-terminal domain"/>
    <property type="match status" value="1"/>
</dbReference>
<dbReference type="Pfam" id="PF17938">
    <property type="entry name" value="TetR_C_29"/>
    <property type="match status" value="1"/>
</dbReference>
<dbReference type="InterPro" id="IPR036271">
    <property type="entry name" value="Tet_transcr_reg_TetR-rel_C_sf"/>
</dbReference>
<evidence type="ECO:0000259" key="3">
    <source>
        <dbReference type="PROSITE" id="PS50977"/>
    </source>
</evidence>
<dbReference type="PRINTS" id="PR00455">
    <property type="entry name" value="HTHTETR"/>
</dbReference>
<dbReference type="PANTHER" id="PTHR30328:SF54">
    <property type="entry name" value="HTH-TYPE TRANSCRIPTIONAL REPRESSOR SCO4008"/>
    <property type="match status" value="1"/>
</dbReference>
<gene>
    <name evidence="4" type="ORF">HNQ70_000998</name>
</gene>
<sequence length="218" mass="24661">MATRVRDAEATRARILEAAVSEFARYGLAGARGERIAQRARSSERMVYYYFGSKEGLYREALEHVYVSLRQAERSLDLDGLEPAAALSVFCRFVWRYYLEHPEFIGLVNAENLQRARQLHRSARLPELVSPVVELLRGLLARGERSGIFRAGIDAAELYVAIAGLGYFYLSNSYTLSAVLGRGLREPARLEAHWRSSEEMIMRFVRPDFPERAAAGQA</sequence>
<dbReference type="RefSeq" id="WP_183964868.1">
    <property type="nucleotide sequence ID" value="NZ_BAABEW010000010.1"/>
</dbReference>
<dbReference type="Gene3D" id="1.10.357.10">
    <property type="entry name" value="Tetracycline Repressor, domain 2"/>
    <property type="match status" value="1"/>
</dbReference>
<dbReference type="PANTHER" id="PTHR30328">
    <property type="entry name" value="TRANSCRIPTIONAL REPRESSOR"/>
    <property type="match status" value="1"/>
</dbReference>
<proteinExistence type="predicted"/>
<evidence type="ECO:0000256" key="2">
    <source>
        <dbReference type="PROSITE-ProRule" id="PRU00335"/>
    </source>
</evidence>
<keyword evidence="5" id="KW-1185">Reference proteome</keyword>
<comment type="caution">
    <text evidence="4">The sequence shown here is derived from an EMBL/GenBank/DDBJ whole genome shotgun (WGS) entry which is preliminary data.</text>
</comment>
<dbReference type="SUPFAM" id="SSF46689">
    <property type="entry name" value="Homeodomain-like"/>
    <property type="match status" value="1"/>
</dbReference>
<dbReference type="InterPro" id="IPR001647">
    <property type="entry name" value="HTH_TetR"/>
</dbReference>
<dbReference type="GO" id="GO:0003677">
    <property type="term" value="F:DNA binding"/>
    <property type="evidence" value="ECO:0007669"/>
    <property type="project" value="UniProtKB-UniRule"/>
</dbReference>
<reference evidence="4 5" key="1">
    <citation type="submission" date="2020-08" db="EMBL/GenBank/DDBJ databases">
        <title>Genomic Encyclopedia of Type Strains, Phase IV (KMG-IV): sequencing the most valuable type-strain genomes for metagenomic binning, comparative biology and taxonomic classification.</title>
        <authorList>
            <person name="Goeker M."/>
        </authorList>
    </citation>
    <scope>NUCLEOTIDE SEQUENCE [LARGE SCALE GENOMIC DNA]</scope>
    <source>
        <strain evidence="4 5">DSM 29781</strain>
    </source>
</reference>
<evidence type="ECO:0000256" key="1">
    <source>
        <dbReference type="ARBA" id="ARBA00023125"/>
    </source>
</evidence>
<dbReference type="AlphaFoldDB" id="A0A7W8HF71"/>
<evidence type="ECO:0000313" key="4">
    <source>
        <dbReference type="EMBL" id="MBB5270994.1"/>
    </source>
</evidence>